<protein>
    <recommendedName>
        <fullName evidence="3">Prolamin-like domain-containing protein</fullName>
    </recommendedName>
</protein>
<evidence type="ECO:0000256" key="1">
    <source>
        <dbReference type="ARBA" id="ARBA00022729"/>
    </source>
</evidence>
<sequence length="149" mass="16736">MKKAILITFLVATSMAYNQALAQEEYDEISPSPQEYLDVTAAVNYDHELIQHMTPQHLGFLRACTEKLLSKCGIEIPEGLVKDKPVSVECCENMMNIGIDCHKGLMDFVFTTYELKDVASEFLPKSKRIWNQCVQTTASRIGAPVAFET</sequence>
<keyword evidence="1 2" id="KW-0732">Signal</keyword>
<reference evidence="4" key="1">
    <citation type="submission" date="2020-01" db="EMBL/GenBank/DDBJ databases">
        <authorList>
            <person name="Mishra B."/>
        </authorList>
    </citation>
    <scope>NUCLEOTIDE SEQUENCE [LARGE SCALE GENOMIC DNA]</scope>
</reference>
<keyword evidence="5" id="KW-1185">Reference proteome</keyword>
<dbReference type="PANTHER" id="PTHR31207:SF23">
    <property type="entry name" value="DOWNREGULATED IN DIF1 18-RELATED"/>
    <property type="match status" value="1"/>
</dbReference>
<proteinExistence type="predicted"/>
<accession>A0A6D2HHI4</accession>
<dbReference type="PANTHER" id="PTHR31207">
    <property type="entry name" value="ECA1 GAMETOGENESIS FAMILY PROTEIN (DUF784)-RELATED-RELATED"/>
    <property type="match status" value="1"/>
</dbReference>
<feature type="domain" description="Prolamin-like" evidence="3">
    <location>
        <begin position="64"/>
        <end position="134"/>
    </location>
</feature>
<comment type="caution">
    <text evidence="4">The sequence shown here is derived from an EMBL/GenBank/DDBJ whole genome shotgun (WGS) entry which is preliminary data.</text>
</comment>
<name>A0A6D2HHI4_9BRAS</name>
<feature type="chain" id="PRO_5025668541" description="Prolamin-like domain-containing protein" evidence="2">
    <location>
        <begin position="23"/>
        <end position="149"/>
    </location>
</feature>
<dbReference type="InterPro" id="IPR040220">
    <property type="entry name" value="DD11"/>
</dbReference>
<dbReference type="InterPro" id="IPR008502">
    <property type="entry name" value="Prolamin-like"/>
</dbReference>
<evidence type="ECO:0000313" key="5">
    <source>
        <dbReference type="Proteomes" id="UP000467841"/>
    </source>
</evidence>
<dbReference type="Pfam" id="PF05617">
    <property type="entry name" value="Prolamin_like"/>
    <property type="match status" value="1"/>
</dbReference>
<dbReference type="AlphaFoldDB" id="A0A6D2HHI4"/>
<evidence type="ECO:0000256" key="2">
    <source>
        <dbReference type="SAM" id="SignalP"/>
    </source>
</evidence>
<dbReference type="EMBL" id="CACVBM020000066">
    <property type="protein sequence ID" value="CAA7013780.1"/>
    <property type="molecule type" value="Genomic_DNA"/>
</dbReference>
<feature type="signal peptide" evidence="2">
    <location>
        <begin position="1"/>
        <end position="22"/>
    </location>
</feature>
<dbReference type="OrthoDB" id="1368054at2759"/>
<evidence type="ECO:0000313" key="4">
    <source>
        <dbReference type="EMBL" id="CAA7013780.1"/>
    </source>
</evidence>
<gene>
    <name evidence="4" type="ORF">MERR_LOCUS1014</name>
</gene>
<organism evidence="4 5">
    <name type="scientific">Microthlaspi erraticum</name>
    <dbReference type="NCBI Taxonomy" id="1685480"/>
    <lineage>
        <taxon>Eukaryota</taxon>
        <taxon>Viridiplantae</taxon>
        <taxon>Streptophyta</taxon>
        <taxon>Embryophyta</taxon>
        <taxon>Tracheophyta</taxon>
        <taxon>Spermatophyta</taxon>
        <taxon>Magnoliopsida</taxon>
        <taxon>eudicotyledons</taxon>
        <taxon>Gunneridae</taxon>
        <taxon>Pentapetalae</taxon>
        <taxon>rosids</taxon>
        <taxon>malvids</taxon>
        <taxon>Brassicales</taxon>
        <taxon>Brassicaceae</taxon>
        <taxon>Coluteocarpeae</taxon>
        <taxon>Microthlaspi</taxon>
    </lineage>
</organism>
<evidence type="ECO:0000259" key="3">
    <source>
        <dbReference type="Pfam" id="PF05617"/>
    </source>
</evidence>
<dbReference type="Proteomes" id="UP000467841">
    <property type="component" value="Unassembled WGS sequence"/>
</dbReference>